<evidence type="ECO:0000256" key="1">
    <source>
        <dbReference type="SAM" id="SignalP"/>
    </source>
</evidence>
<dbReference type="PANTHER" id="PTHR34228">
    <property type="entry name" value="PROTEIN CBG09474-RELATED"/>
    <property type="match status" value="1"/>
</dbReference>
<reference evidence="3" key="1">
    <citation type="submission" date="2016-11" db="UniProtKB">
        <authorList>
            <consortium name="WormBaseParasite"/>
        </authorList>
    </citation>
    <scope>IDENTIFICATION</scope>
</reference>
<dbReference type="AlphaFoldDB" id="A0A1I7T5Q0"/>
<evidence type="ECO:0000313" key="2">
    <source>
        <dbReference type="Proteomes" id="UP000095282"/>
    </source>
</evidence>
<evidence type="ECO:0000313" key="3">
    <source>
        <dbReference type="WBParaSite" id="Csp11.Scaffold515.g2647.t1"/>
    </source>
</evidence>
<dbReference type="eggNOG" id="ENOG502TJ2S">
    <property type="taxonomic scope" value="Eukaryota"/>
</dbReference>
<dbReference type="Proteomes" id="UP000095282">
    <property type="component" value="Unplaced"/>
</dbReference>
<sequence length="117" mass="13426">MRISFLLLFTIFVAVQSWDCGSGKVSTFFAWVISLPASDRSYINDCCRVHDQQYDAIEDGTANFTPELSDYLFKLCLEKSDHVYTKTVISHTYHYSVALNSFVQKKLSQIKCIFTDC</sequence>
<organism evidence="2 3">
    <name type="scientific">Caenorhabditis tropicalis</name>
    <dbReference type="NCBI Taxonomy" id="1561998"/>
    <lineage>
        <taxon>Eukaryota</taxon>
        <taxon>Metazoa</taxon>
        <taxon>Ecdysozoa</taxon>
        <taxon>Nematoda</taxon>
        <taxon>Chromadorea</taxon>
        <taxon>Rhabditida</taxon>
        <taxon>Rhabditina</taxon>
        <taxon>Rhabditomorpha</taxon>
        <taxon>Rhabditoidea</taxon>
        <taxon>Rhabditidae</taxon>
        <taxon>Peloderinae</taxon>
        <taxon>Caenorhabditis</taxon>
    </lineage>
</organism>
<feature type="signal peptide" evidence="1">
    <location>
        <begin position="1"/>
        <end position="17"/>
    </location>
</feature>
<dbReference type="PANTHER" id="PTHR34228:SF5">
    <property type="entry name" value="PHOSPHOLIPASE A(2)-RELATED"/>
    <property type="match status" value="1"/>
</dbReference>
<dbReference type="WBParaSite" id="Csp11.Scaffold515.g2647.t1">
    <property type="protein sequence ID" value="Csp11.Scaffold515.g2647.t1"/>
    <property type="gene ID" value="Csp11.Scaffold515.g2647"/>
</dbReference>
<dbReference type="InterPro" id="IPR053322">
    <property type="entry name" value="PLA2-like"/>
</dbReference>
<feature type="chain" id="PRO_5009307069" evidence="1">
    <location>
        <begin position="18"/>
        <end position="117"/>
    </location>
</feature>
<name>A0A1I7T5Q0_9PELO</name>
<keyword evidence="2" id="KW-1185">Reference proteome</keyword>
<accession>A0A1I7T5Q0</accession>
<keyword evidence="1" id="KW-0732">Signal</keyword>
<protein>
    <submittedName>
        <fullName evidence="3">Aspergillus nuclease S(1)</fullName>
    </submittedName>
</protein>
<proteinExistence type="predicted"/>